<evidence type="ECO:0000256" key="3">
    <source>
        <dbReference type="ARBA" id="ARBA00023134"/>
    </source>
</evidence>
<proteinExistence type="inferred from homology"/>
<sequence>MESNCDYKSLTTHMKHSLASGIVMGSAMRQTLSYSGQTCLPGYNVYFDYDYLFKLLLIGDSGVGKSCLLLRFADDTYTDSYISTIGVDFDDTYTESYISTIGVDFKIRTIELDGKTIKLQIWDTAGQERFRTITSSYYRGAHGIIVVYDVTDQESFNNVKQWLKEIERYASENVNKLLVGNKCDLTSKKVVDYTTAKEFGDQHGFPFLETSAKNSTNVEQAFMTMAAEIKNRMGPMPATSEKTSVNINSSTPVKPSGGGCC</sequence>
<dbReference type="PANTHER" id="PTHR47977">
    <property type="entry name" value="RAS-RELATED PROTEIN RAB"/>
    <property type="match status" value="1"/>
</dbReference>
<organism evidence="7 8">
    <name type="scientific">Paralvinella palmiformis</name>
    <dbReference type="NCBI Taxonomy" id="53620"/>
    <lineage>
        <taxon>Eukaryota</taxon>
        <taxon>Metazoa</taxon>
        <taxon>Spiralia</taxon>
        <taxon>Lophotrochozoa</taxon>
        <taxon>Annelida</taxon>
        <taxon>Polychaeta</taxon>
        <taxon>Sedentaria</taxon>
        <taxon>Canalipalpata</taxon>
        <taxon>Terebellida</taxon>
        <taxon>Terebelliformia</taxon>
        <taxon>Alvinellidae</taxon>
        <taxon>Paralvinella</taxon>
    </lineage>
</organism>
<evidence type="ECO:0000256" key="4">
    <source>
        <dbReference type="ARBA" id="ARBA00023288"/>
    </source>
</evidence>
<dbReference type="SMART" id="SM00175">
    <property type="entry name" value="RAB"/>
    <property type="match status" value="1"/>
</dbReference>
<keyword evidence="4" id="KW-0449">Lipoprotein</keyword>
<accession>A0AAD9K706</accession>
<name>A0AAD9K706_9ANNE</name>
<keyword evidence="5" id="KW-0636">Prenylation</keyword>
<comment type="similarity">
    <text evidence="1">Belongs to the small GTPase superfamily. Rab family.</text>
</comment>
<dbReference type="PROSITE" id="PS51419">
    <property type="entry name" value="RAB"/>
    <property type="match status" value="1"/>
</dbReference>
<dbReference type="GO" id="GO:0003924">
    <property type="term" value="F:GTPase activity"/>
    <property type="evidence" value="ECO:0007669"/>
    <property type="project" value="InterPro"/>
</dbReference>
<feature type="region of interest" description="Disordered" evidence="6">
    <location>
        <begin position="240"/>
        <end position="261"/>
    </location>
</feature>
<dbReference type="InterPro" id="IPR001806">
    <property type="entry name" value="Small_GTPase"/>
</dbReference>
<gene>
    <name evidence="7" type="ORF">LSH36_43g06090</name>
</gene>
<dbReference type="InterPro" id="IPR005225">
    <property type="entry name" value="Small_GTP-bd"/>
</dbReference>
<dbReference type="CDD" id="cd01869">
    <property type="entry name" value="Rab1_Ypt1"/>
    <property type="match status" value="1"/>
</dbReference>
<dbReference type="InterPro" id="IPR050227">
    <property type="entry name" value="Rab"/>
</dbReference>
<dbReference type="SMART" id="SM00174">
    <property type="entry name" value="RHO"/>
    <property type="match status" value="1"/>
</dbReference>
<feature type="compositionally biased region" description="Polar residues" evidence="6">
    <location>
        <begin position="240"/>
        <end position="253"/>
    </location>
</feature>
<dbReference type="Pfam" id="PF00071">
    <property type="entry name" value="Ras"/>
    <property type="match status" value="1"/>
</dbReference>
<evidence type="ECO:0000256" key="1">
    <source>
        <dbReference type="ARBA" id="ARBA00006270"/>
    </source>
</evidence>
<keyword evidence="3" id="KW-0342">GTP-binding</keyword>
<dbReference type="EMBL" id="JAODUP010000043">
    <property type="protein sequence ID" value="KAK2166051.1"/>
    <property type="molecule type" value="Genomic_DNA"/>
</dbReference>
<evidence type="ECO:0000256" key="2">
    <source>
        <dbReference type="ARBA" id="ARBA00022741"/>
    </source>
</evidence>
<evidence type="ECO:0000313" key="8">
    <source>
        <dbReference type="Proteomes" id="UP001208570"/>
    </source>
</evidence>
<comment type="caution">
    <text evidence="7">The sequence shown here is derived from an EMBL/GenBank/DDBJ whole genome shotgun (WGS) entry which is preliminary data.</text>
</comment>
<evidence type="ECO:0000256" key="6">
    <source>
        <dbReference type="SAM" id="MobiDB-lite"/>
    </source>
</evidence>
<evidence type="ECO:0000313" key="7">
    <source>
        <dbReference type="EMBL" id="KAK2166051.1"/>
    </source>
</evidence>
<dbReference type="Proteomes" id="UP001208570">
    <property type="component" value="Unassembled WGS sequence"/>
</dbReference>
<dbReference type="PROSITE" id="PS51417">
    <property type="entry name" value="ARF"/>
    <property type="match status" value="1"/>
</dbReference>
<dbReference type="InterPro" id="IPR027417">
    <property type="entry name" value="P-loop_NTPase"/>
</dbReference>
<dbReference type="SMART" id="SM00176">
    <property type="entry name" value="RAN"/>
    <property type="match status" value="1"/>
</dbReference>
<keyword evidence="2" id="KW-0547">Nucleotide-binding</keyword>
<keyword evidence="8" id="KW-1185">Reference proteome</keyword>
<dbReference type="SUPFAM" id="SSF52540">
    <property type="entry name" value="P-loop containing nucleoside triphosphate hydrolases"/>
    <property type="match status" value="1"/>
</dbReference>
<dbReference type="AlphaFoldDB" id="A0AAD9K706"/>
<evidence type="ECO:0000256" key="5">
    <source>
        <dbReference type="ARBA" id="ARBA00023289"/>
    </source>
</evidence>
<dbReference type="NCBIfam" id="TIGR00231">
    <property type="entry name" value="small_GTP"/>
    <property type="match status" value="1"/>
</dbReference>
<dbReference type="FunFam" id="3.40.50.300:FF:001447">
    <property type="entry name" value="Ras-related protein Rab-1B"/>
    <property type="match status" value="1"/>
</dbReference>
<dbReference type="PRINTS" id="PR00449">
    <property type="entry name" value="RASTRNSFRMNG"/>
</dbReference>
<dbReference type="PROSITE" id="PS51421">
    <property type="entry name" value="RAS"/>
    <property type="match status" value="1"/>
</dbReference>
<dbReference type="PROSITE" id="PS51420">
    <property type="entry name" value="RHO"/>
    <property type="match status" value="1"/>
</dbReference>
<dbReference type="FunFam" id="3.40.50.300:FF:004206">
    <property type="entry name" value="RAB1B, member RAS oncogene family b"/>
    <property type="match status" value="1"/>
</dbReference>
<dbReference type="GO" id="GO:0005525">
    <property type="term" value="F:GTP binding"/>
    <property type="evidence" value="ECO:0007669"/>
    <property type="project" value="UniProtKB-KW"/>
</dbReference>
<dbReference type="SMART" id="SM00173">
    <property type="entry name" value="RAS"/>
    <property type="match status" value="1"/>
</dbReference>
<dbReference type="InterPro" id="IPR057289">
    <property type="entry name" value="Rab1/Ypt1"/>
</dbReference>
<dbReference type="Gene3D" id="3.40.50.300">
    <property type="entry name" value="P-loop containing nucleotide triphosphate hydrolases"/>
    <property type="match status" value="2"/>
</dbReference>
<reference evidence="7" key="1">
    <citation type="journal article" date="2023" name="Mol. Biol. Evol.">
        <title>Third-Generation Sequencing Reveals the Adaptive Role of the Epigenome in Three Deep-Sea Polychaetes.</title>
        <authorList>
            <person name="Perez M."/>
            <person name="Aroh O."/>
            <person name="Sun Y."/>
            <person name="Lan Y."/>
            <person name="Juniper S.K."/>
            <person name="Young C.R."/>
            <person name="Angers B."/>
            <person name="Qian P.Y."/>
        </authorList>
    </citation>
    <scope>NUCLEOTIDE SEQUENCE</scope>
    <source>
        <strain evidence="7">P08H-3</strain>
    </source>
</reference>
<protein>
    <submittedName>
        <fullName evidence="7">Uncharacterized protein</fullName>
    </submittedName>
</protein>